<sequence>MTFTVDTMPKSKYVPLSGNLHLHAGIPAQFQIVHPDYAYQRRCVKTMVYEMQARGGGGRHDQNKQNSSPSSGSTNTRRGTLSKIWDNLKHPFRYFKRITSEQAATEAATCSVKTTSPMSISGATYRSIRKGKMAEVEQIEKVQSWIIDIPEPVIEP</sequence>
<proteinExistence type="predicted"/>
<dbReference type="Proteomes" id="UP001642540">
    <property type="component" value="Unassembled WGS sequence"/>
</dbReference>
<evidence type="ECO:0000313" key="2">
    <source>
        <dbReference type="EMBL" id="CAL8109891.1"/>
    </source>
</evidence>
<comment type="caution">
    <text evidence="2">The sequence shown here is derived from an EMBL/GenBank/DDBJ whole genome shotgun (WGS) entry which is preliminary data.</text>
</comment>
<reference evidence="2 3" key="1">
    <citation type="submission" date="2024-08" db="EMBL/GenBank/DDBJ databases">
        <authorList>
            <person name="Cucini C."/>
            <person name="Frati F."/>
        </authorList>
    </citation>
    <scope>NUCLEOTIDE SEQUENCE [LARGE SCALE GENOMIC DNA]</scope>
</reference>
<evidence type="ECO:0000256" key="1">
    <source>
        <dbReference type="SAM" id="MobiDB-lite"/>
    </source>
</evidence>
<evidence type="ECO:0000313" key="3">
    <source>
        <dbReference type="Proteomes" id="UP001642540"/>
    </source>
</evidence>
<accession>A0ABP1QTG5</accession>
<feature type="compositionally biased region" description="Polar residues" evidence="1">
    <location>
        <begin position="64"/>
        <end position="79"/>
    </location>
</feature>
<gene>
    <name evidence="2" type="ORF">ODALV1_LOCUS13780</name>
</gene>
<keyword evidence="3" id="KW-1185">Reference proteome</keyword>
<name>A0ABP1QTG5_9HEXA</name>
<organism evidence="2 3">
    <name type="scientific">Orchesella dallaii</name>
    <dbReference type="NCBI Taxonomy" id="48710"/>
    <lineage>
        <taxon>Eukaryota</taxon>
        <taxon>Metazoa</taxon>
        <taxon>Ecdysozoa</taxon>
        <taxon>Arthropoda</taxon>
        <taxon>Hexapoda</taxon>
        <taxon>Collembola</taxon>
        <taxon>Entomobryomorpha</taxon>
        <taxon>Entomobryoidea</taxon>
        <taxon>Orchesellidae</taxon>
        <taxon>Orchesellinae</taxon>
        <taxon>Orchesella</taxon>
    </lineage>
</organism>
<feature type="region of interest" description="Disordered" evidence="1">
    <location>
        <begin position="54"/>
        <end position="79"/>
    </location>
</feature>
<protein>
    <submittedName>
        <fullName evidence="2">Uncharacterized protein</fullName>
    </submittedName>
</protein>
<dbReference type="EMBL" id="CAXLJM020000042">
    <property type="protein sequence ID" value="CAL8109891.1"/>
    <property type="molecule type" value="Genomic_DNA"/>
</dbReference>